<dbReference type="PATRIC" id="fig|796944.3.peg.1758"/>
<dbReference type="Gene3D" id="3.40.50.720">
    <property type="entry name" value="NAD(P)-binding Rossmann-like Domain"/>
    <property type="match status" value="1"/>
</dbReference>
<comment type="subcellular location">
    <subcellularLocation>
        <location evidence="1">Cytoplasm</location>
    </subcellularLocation>
</comment>
<accession>G9WVU1</accession>
<evidence type="ECO:0000256" key="2">
    <source>
        <dbReference type="ARBA" id="ARBA00022490"/>
    </source>
</evidence>
<evidence type="ECO:0008006" key="7">
    <source>
        <dbReference type="Google" id="ProtNLM"/>
    </source>
</evidence>
<dbReference type="Proteomes" id="UP000003527">
    <property type="component" value="Unassembled WGS sequence"/>
</dbReference>
<dbReference type="PANTHER" id="PTHR44085:SF2">
    <property type="entry name" value="SEPIAPTERIN REDUCTASE"/>
    <property type="match status" value="1"/>
</dbReference>
<keyword evidence="4" id="KW-0560">Oxidoreductase</keyword>
<evidence type="ECO:0000256" key="1">
    <source>
        <dbReference type="ARBA" id="ARBA00004496"/>
    </source>
</evidence>
<dbReference type="GO" id="GO:0004757">
    <property type="term" value="F:sepiapterin reductase (NADP+) activity"/>
    <property type="evidence" value="ECO:0007669"/>
    <property type="project" value="TreeGrafter"/>
</dbReference>
<dbReference type="InterPro" id="IPR036291">
    <property type="entry name" value="NAD(P)-bd_dom_sf"/>
</dbReference>
<dbReference type="InterPro" id="IPR002347">
    <property type="entry name" value="SDR_fam"/>
</dbReference>
<dbReference type="PANTHER" id="PTHR44085">
    <property type="entry name" value="SEPIAPTERIN REDUCTASE"/>
    <property type="match status" value="1"/>
</dbReference>
<dbReference type="AlphaFoldDB" id="G9WVU1"/>
<dbReference type="SUPFAM" id="SSF51735">
    <property type="entry name" value="NAD(P)-binding Rossmann-fold domains"/>
    <property type="match status" value="1"/>
</dbReference>
<comment type="caution">
    <text evidence="5">The sequence shown here is derived from an EMBL/GenBank/DDBJ whole genome shotgun (WGS) entry which is preliminary data.</text>
</comment>
<name>G9WVU1_9FIRM</name>
<keyword evidence="6" id="KW-1185">Reference proteome</keyword>
<evidence type="ECO:0000313" key="6">
    <source>
        <dbReference type="Proteomes" id="UP000003527"/>
    </source>
</evidence>
<dbReference type="HOGENOM" id="CLU_010194_2_11_9"/>
<dbReference type="GO" id="GO:0005737">
    <property type="term" value="C:cytoplasm"/>
    <property type="evidence" value="ECO:0007669"/>
    <property type="project" value="UniProtKB-SubCell"/>
</dbReference>
<evidence type="ECO:0000313" key="5">
    <source>
        <dbReference type="EMBL" id="EHL10878.1"/>
    </source>
</evidence>
<keyword evidence="2" id="KW-0963">Cytoplasm</keyword>
<evidence type="ECO:0000256" key="4">
    <source>
        <dbReference type="ARBA" id="ARBA00023002"/>
    </source>
</evidence>
<dbReference type="InterPro" id="IPR051721">
    <property type="entry name" value="Biopterin_syn/organic_redct"/>
</dbReference>
<dbReference type="EMBL" id="AFZD01000018">
    <property type="protein sequence ID" value="EHL10878.1"/>
    <property type="molecule type" value="Genomic_DNA"/>
</dbReference>
<evidence type="ECO:0000256" key="3">
    <source>
        <dbReference type="ARBA" id="ARBA00022857"/>
    </source>
</evidence>
<sequence>MAETRACILSGASGGLGREIATQILEDAVFDAYVFLFRAIEKSSFLEEYRGEKYCIPFSLEEGKPDLTEVRLERFQEIILVLTAFSIEPIQSLKLISKEVVENYFKTNVLGQIDLVQEVLHLVSSDCKIRIVSLDSGAVNQVFEGWGLYSCGKSFFNRYLEQLSIEENIPTVLYSPGVMDTGMQTCIREKTDKNSSVAAFFTEKYKKGDLRNPKYVAKDIVERYLKEWTAKELREKVSSTEMRDIYLSQIQYKA</sequence>
<keyword evidence="3" id="KW-0521">NADP</keyword>
<dbReference type="GO" id="GO:0006729">
    <property type="term" value="P:tetrahydrobiopterin biosynthetic process"/>
    <property type="evidence" value="ECO:0007669"/>
    <property type="project" value="TreeGrafter"/>
</dbReference>
<reference evidence="5 6" key="1">
    <citation type="submission" date="2011-08" db="EMBL/GenBank/DDBJ databases">
        <title>The Genome Sequence of Oribacterium sp. ACB7.</title>
        <authorList>
            <consortium name="The Broad Institute Genome Sequencing Platform"/>
            <person name="Earl A."/>
            <person name="Ward D."/>
            <person name="Feldgarden M."/>
            <person name="Gevers D."/>
            <person name="Sizova M."/>
            <person name="Hazen A."/>
            <person name="Epstein S."/>
            <person name="Young S.K."/>
            <person name="Zeng Q."/>
            <person name="Gargeya S."/>
            <person name="Fitzgerald M."/>
            <person name="Haas B."/>
            <person name="Abouelleil A."/>
            <person name="Alvarado L."/>
            <person name="Arachchi H.M."/>
            <person name="Berlin A."/>
            <person name="Brown A."/>
            <person name="Chapman S.B."/>
            <person name="Chen Z."/>
            <person name="Dunbar C."/>
            <person name="Freedman E."/>
            <person name="Gearin G."/>
            <person name="Gellesch M."/>
            <person name="Goldberg J."/>
            <person name="Griggs A."/>
            <person name="Gujja S."/>
            <person name="Heiman D."/>
            <person name="Howarth C."/>
            <person name="Larson L."/>
            <person name="Lui A."/>
            <person name="MacDonald P.J.P."/>
            <person name="Montmayeur A."/>
            <person name="Murphy C."/>
            <person name="Neiman D."/>
            <person name="Pearson M."/>
            <person name="Priest M."/>
            <person name="Roberts A."/>
            <person name="Saif S."/>
            <person name="Shea T."/>
            <person name="Shenoy N."/>
            <person name="Sisk P."/>
            <person name="Stolte C."/>
            <person name="Sykes S."/>
            <person name="Wortman J."/>
            <person name="Nusbaum C."/>
            <person name="Birren B."/>
        </authorList>
    </citation>
    <scope>NUCLEOTIDE SEQUENCE [LARGE SCALE GENOMIC DNA]</scope>
    <source>
        <strain evidence="5 6">ACB7</strain>
    </source>
</reference>
<organism evidence="5 6">
    <name type="scientific">Oribacterium asaccharolyticum ACB7</name>
    <dbReference type="NCBI Taxonomy" id="796944"/>
    <lineage>
        <taxon>Bacteria</taxon>
        <taxon>Bacillati</taxon>
        <taxon>Bacillota</taxon>
        <taxon>Clostridia</taxon>
        <taxon>Lachnospirales</taxon>
        <taxon>Lachnospiraceae</taxon>
        <taxon>Oribacterium</taxon>
    </lineage>
</organism>
<proteinExistence type="predicted"/>
<gene>
    <name evidence="5" type="ORF">HMPREF9624_01025</name>
</gene>
<dbReference type="Pfam" id="PF00106">
    <property type="entry name" value="adh_short"/>
    <property type="match status" value="1"/>
</dbReference>
<protein>
    <recommendedName>
        <fullName evidence="7">Benzil reductase ((S)-benzoin forming)</fullName>
    </recommendedName>
</protein>